<dbReference type="InterPro" id="IPR045085">
    <property type="entry name" value="HLD_clamp_pol_III_gamma_tau"/>
</dbReference>
<evidence type="ECO:0000256" key="11">
    <source>
        <dbReference type="ARBA" id="ARBA00049244"/>
    </source>
</evidence>
<evidence type="ECO:0000256" key="8">
    <source>
        <dbReference type="ARBA" id="ARBA00022833"/>
    </source>
</evidence>
<evidence type="ECO:0000313" key="14">
    <source>
        <dbReference type="EMBL" id="MXQ72635.1"/>
    </source>
</evidence>
<dbReference type="GO" id="GO:0006261">
    <property type="term" value="P:DNA-templated DNA replication"/>
    <property type="evidence" value="ECO:0007669"/>
    <property type="project" value="TreeGrafter"/>
</dbReference>
<comment type="catalytic activity">
    <reaction evidence="11">
        <text>DNA(n) + a 2'-deoxyribonucleoside 5'-triphosphate = DNA(n+1) + diphosphate</text>
        <dbReference type="Rhea" id="RHEA:22508"/>
        <dbReference type="Rhea" id="RHEA-COMP:17339"/>
        <dbReference type="Rhea" id="RHEA-COMP:17340"/>
        <dbReference type="ChEBI" id="CHEBI:33019"/>
        <dbReference type="ChEBI" id="CHEBI:61560"/>
        <dbReference type="ChEBI" id="CHEBI:173112"/>
        <dbReference type="EC" id="2.7.7.7"/>
    </reaction>
</comment>
<dbReference type="CDD" id="cd00009">
    <property type="entry name" value="AAA"/>
    <property type="match status" value="1"/>
</dbReference>
<dbReference type="InterPro" id="IPR022754">
    <property type="entry name" value="DNA_pol_III_gamma-3"/>
</dbReference>
<dbReference type="Gene3D" id="1.10.8.60">
    <property type="match status" value="1"/>
</dbReference>
<comment type="similarity">
    <text evidence="1">Belongs to the DnaX/STICHEL family.</text>
</comment>
<evidence type="ECO:0000256" key="9">
    <source>
        <dbReference type="ARBA" id="ARBA00022840"/>
    </source>
</evidence>
<keyword evidence="15" id="KW-1185">Reference proteome</keyword>
<accession>A0A6N8U542</accession>
<evidence type="ECO:0000256" key="10">
    <source>
        <dbReference type="ARBA" id="ARBA00022932"/>
    </source>
</evidence>
<evidence type="ECO:0000256" key="4">
    <source>
        <dbReference type="ARBA" id="ARBA00022695"/>
    </source>
</evidence>
<dbReference type="GO" id="GO:0003887">
    <property type="term" value="F:DNA-directed DNA polymerase activity"/>
    <property type="evidence" value="ECO:0007669"/>
    <property type="project" value="UniProtKB-KW"/>
</dbReference>
<dbReference type="RefSeq" id="WP_160624122.1">
    <property type="nucleotide sequence ID" value="NZ_WUUQ01000001.1"/>
</dbReference>
<dbReference type="InterPro" id="IPR027417">
    <property type="entry name" value="P-loop_NTPase"/>
</dbReference>
<keyword evidence="4 14" id="KW-0548">Nucleotidyltransferase</keyword>
<dbReference type="SMART" id="SM00382">
    <property type="entry name" value="AAA"/>
    <property type="match status" value="1"/>
</dbReference>
<keyword evidence="10" id="KW-0239">DNA-directed DNA polymerase</keyword>
<feature type="region of interest" description="Disordered" evidence="12">
    <location>
        <begin position="369"/>
        <end position="395"/>
    </location>
</feature>
<name>A0A6N8U542_9FIRM</name>
<dbReference type="PANTHER" id="PTHR11669:SF0">
    <property type="entry name" value="PROTEIN STICHEL-LIKE 2"/>
    <property type="match status" value="1"/>
</dbReference>
<dbReference type="PRINTS" id="PR00300">
    <property type="entry name" value="CLPPROTEASEA"/>
</dbReference>
<dbReference type="Gene3D" id="1.20.272.10">
    <property type="match status" value="1"/>
</dbReference>
<dbReference type="FunFam" id="1.10.8.60:FF:000013">
    <property type="entry name" value="DNA polymerase III subunit gamma/tau"/>
    <property type="match status" value="1"/>
</dbReference>
<comment type="caution">
    <text evidence="14">The sequence shown here is derived from an EMBL/GenBank/DDBJ whole genome shotgun (WGS) entry which is preliminary data.</text>
</comment>
<dbReference type="FunFam" id="3.40.50.300:FF:000014">
    <property type="entry name" value="DNA polymerase III subunit gamma/tau"/>
    <property type="match status" value="1"/>
</dbReference>
<evidence type="ECO:0000256" key="6">
    <source>
        <dbReference type="ARBA" id="ARBA00022723"/>
    </source>
</evidence>
<protein>
    <recommendedName>
        <fullName evidence="2">DNA-directed DNA polymerase</fullName>
        <ecNumber evidence="2">2.7.7.7</ecNumber>
    </recommendedName>
</protein>
<dbReference type="GO" id="GO:0003677">
    <property type="term" value="F:DNA binding"/>
    <property type="evidence" value="ECO:0007669"/>
    <property type="project" value="InterPro"/>
</dbReference>
<dbReference type="InterPro" id="IPR004622">
    <property type="entry name" value="DNA_pol_HolB"/>
</dbReference>
<evidence type="ECO:0000256" key="3">
    <source>
        <dbReference type="ARBA" id="ARBA00022679"/>
    </source>
</evidence>
<gene>
    <name evidence="14" type="primary">dnaX</name>
    <name evidence="14" type="ORF">GSF08_01580</name>
</gene>
<evidence type="ECO:0000259" key="13">
    <source>
        <dbReference type="SMART" id="SM00382"/>
    </source>
</evidence>
<feature type="domain" description="AAA+ ATPase" evidence="13">
    <location>
        <begin position="37"/>
        <end position="178"/>
    </location>
</feature>
<dbReference type="AlphaFoldDB" id="A0A6N8U542"/>
<reference evidence="14 15" key="2">
    <citation type="submission" date="2020-01" db="EMBL/GenBank/DDBJ databases">
        <title>Clostridiaceae sp. nov. isolated from the gut of human by culturomics.</title>
        <authorList>
            <person name="Chang Y."/>
        </authorList>
    </citation>
    <scope>NUCLEOTIDE SEQUENCE [LARGE SCALE GENOMIC DNA]</scope>
    <source>
        <strain evidence="14 15">DONG20-135</strain>
    </source>
</reference>
<sequence length="620" mass="69828">MAYKALYRTYRPNGFQDVAGQQHIVKTLQNAVQQNKIAHAYLFCGPRGTGKTSIAKIFAKAVNCTGEGNKPCLTCENCLAITEGNHPDIVEIDAASNNGVEEVRNLIEKVKYAPIKGKYKVYIIDEVHMMSTGAFNALLKTIEEPPAHVIFILATTEPHKVLPTIISRCQRYDFTKVPNNDIAEYIDKILKKEAVNCSDEAVRLIAQLADGGMRDALSILDQCIAYAQNNIEAHHVNEIYGIATIEDKLTLLESVFQKEAGKVLNEIEELTAKGTDLKRLTTDLINLLKETVIYDYTKDASLLRIISVEEVQRLKVNNDIDKRLNMIDVLMQTFDKYRNAASVRSYFEVCLLKMMNISGEPVILQKNEATTVSHKPTESSDLSEFTETKQNGKQVEETEKIVQVANDVSRETNNDEFAESAFVSDDDSSSEPELTMVMEMIPEEQASETPSAQAYENKSANPLKDEFILQLLVGANKQEKKKVNDAFTHLDDYLYELNWAKHASLIKGAQNIASGEQYVVLAVENQARANEINENDKNNEFISFTRELFHQDKKIFAVTFEQSKQVIQIFKERMLSNSLPEAIQFENVGKNYEAEEAHELTPEESILNLFGESHVTVTEE</sequence>
<evidence type="ECO:0000256" key="2">
    <source>
        <dbReference type="ARBA" id="ARBA00012417"/>
    </source>
</evidence>
<evidence type="ECO:0000256" key="12">
    <source>
        <dbReference type="SAM" id="MobiDB-lite"/>
    </source>
</evidence>
<keyword evidence="7" id="KW-0547">Nucleotide-binding</keyword>
<dbReference type="InterPro" id="IPR008921">
    <property type="entry name" value="DNA_pol3_clamp-load_cplx_C"/>
</dbReference>
<evidence type="ECO:0000256" key="5">
    <source>
        <dbReference type="ARBA" id="ARBA00022705"/>
    </source>
</evidence>
<dbReference type="GO" id="GO:0009360">
    <property type="term" value="C:DNA polymerase III complex"/>
    <property type="evidence" value="ECO:0007669"/>
    <property type="project" value="InterPro"/>
</dbReference>
<evidence type="ECO:0000256" key="1">
    <source>
        <dbReference type="ARBA" id="ARBA00006360"/>
    </source>
</evidence>
<dbReference type="Pfam" id="PF22608">
    <property type="entry name" value="DNAX_ATPase_lid"/>
    <property type="match status" value="1"/>
</dbReference>
<dbReference type="EMBL" id="WUUQ01000001">
    <property type="protein sequence ID" value="MXQ72635.1"/>
    <property type="molecule type" value="Genomic_DNA"/>
</dbReference>
<dbReference type="SUPFAM" id="SSF48019">
    <property type="entry name" value="post-AAA+ oligomerization domain-like"/>
    <property type="match status" value="1"/>
</dbReference>
<keyword evidence="3 14" id="KW-0808">Transferase</keyword>
<evidence type="ECO:0000256" key="7">
    <source>
        <dbReference type="ARBA" id="ARBA00022741"/>
    </source>
</evidence>
<keyword evidence="8" id="KW-0862">Zinc</keyword>
<dbReference type="NCBIfam" id="NF004046">
    <property type="entry name" value="PRK05563.1"/>
    <property type="match status" value="1"/>
</dbReference>
<feature type="compositionally biased region" description="Polar residues" evidence="12">
    <location>
        <begin position="369"/>
        <end position="393"/>
    </location>
</feature>
<dbReference type="SUPFAM" id="SSF52540">
    <property type="entry name" value="P-loop containing nucleoside triphosphate hydrolases"/>
    <property type="match status" value="1"/>
</dbReference>
<dbReference type="EC" id="2.7.7.7" evidence="2"/>
<dbReference type="GO" id="GO:0008408">
    <property type="term" value="F:3'-5' exonuclease activity"/>
    <property type="evidence" value="ECO:0007669"/>
    <property type="project" value="InterPro"/>
</dbReference>
<dbReference type="NCBIfam" id="TIGR00678">
    <property type="entry name" value="holB"/>
    <property type="match status" value="1"/>
</dbReference>
<dbReference type="InterPro" id="IPR050238">
    <property type="entry name" value="DNA_Rep/Repair_Clamp_Loader"/>
</dbReference>
<dbReference type="NCBIfam" id="TIGR02397">
    <property type="entry name" value="dnaX_nterm"/>
    <property type="match status" value="1"/>
</dbReference>
<dbReference type="CDD" id="cd18137">
    <property type="entry name" value="HLD_clamp_pol_III_gamma_tau"/>
    <property type="match status" value="1"/>
</dbReference>
<keyword evidence="5" id="KW-0235">DNA replication</keyword>
<dbReference type="Pfam" id="PF13177">
    <property type="entry name" value="DNA_pol3_delta2"/>
    <property type="match status" value="1"/>
</dbReference>
<dbReference type="GO" id="GO:0046872">
    <property type="term" value="F:metal ion binding"/>
    <property type="evidence" value="ECO:0007669"/>
    <property type="project" value="UniProtKB-KW"/>
</dbReference>
<dbReference type="GO" id="GO:0005524">
    <property type="term" value="F:ATP binding"/>
    <property type="evidence" value="ECO:0007669"/>
    <property type="project" value="UniProtKB-KW"/>
</dbReference>
<organism evidence="14 15">
    <name type="scientific">Copranaerobaculum intestinale</name>
    <dbReference type="NCBI Taxonomy" id="2692629"/>
    <lineage>
        <taxon>Bacteria</taxon>
        <taxon>Bacillati</taxon>
        <taxon>Bacillota</taxon>
        <taxon>Erysipelotrichia</taxon>
        <taxon>Erysipelotrichales</taxon>
        <taxon>Erysipelotrichaceae</taxon>
        <taxon>Copranaerobaculum</taxon>
    </lineage>
</organism>
<keyword evidence="6" id="KW-0479">Metal-binding</keyword>
<dbReference type="InterPro" id="IPR012763">
    <property type="entry name" value="DNA_pol_III_sug/sutau_N"/>
</dbReference>
<keyword evidence="9" id="KW-0067">ATP-binding</keyword>
<dbReference type="InterPro" id="IPR003593">
    <property type="entry name" value="AAA+_ATPase"/>
</dbReference>
<dbReference type="PANTHER" id="PTHR11669">
    <property type="entry name" value="REPLICATION FACTOR C / DNA POLYMERASE III GAMMA-TAU SUBUNIT"/>
    <property type="match status" value="1"/>
</dbReference>
<reference evidence="14 15" key="1">
    <citation type="submission" date="2019-12" db="EMBL/GenBank/DDBJ databases">
        <authorList>
            <person name="Yang R."/>
        </authorList>
    </citation>
    <scope>NUCLEOTIDE SEQUENCE [LARGE SCALE GENOMIC DNA]</scope>
    <source>
        <strain evidence="14 15">DONG20-135</strain>
    </source>
</reference>
<dbReference type="Pfam" id="PF12169">
    <property type="entry name" value="DNA_pol3_gamma3"/>
    <property type="match status" value="1"/>
</dbReference>
<dbReference type="InterPro" id="IPR001270">
    <property type="entry name" value="ClpA/B"/>
</dbReference>
<dbReference type="Proteomes" id="UP000434036">
    <property type="component" value="Unassembled WGS sequence"/>
</dbReference>
<evidence type="ECO:0000313" key="15">
    <source>
        <dbReference type="Proteomes" id="UP000434036"/>
    </source>
</evidence>
<dbReference type="Gene3D" id="3.40.50.300">
    <property type="entry name" value="P-loop containing nucleotide triphosphate hydrolases"/>
    <property type="match status" value="1"/>
</dbReference>
<proteinExistence type="inferred from homology"/>